<keyword evidence="3 5" id="KW-1133">Transmembrane helix</keyword>
<evidence type="ECO:0000313" key="6">
    <source>
        <dbReference type="EMBL" id="CAJ36503.1"/>
    </source>
</evidence>
<dbReference type="Proteomes" id="UP000000663">
    <property type="component" value="Chromosome"/>
</dbReference>
<dbReference type="eggNOG" id="arCOG03580">
    <property type="taxonomic scope" value="Archaea"/>
</dbReference>
<dbReference type="PATRIC" id="fig|351160.9.peg.1752"/>
<protein>
    <recommendedName>
        <fullName evidence="8">Steroid 5-alpha reductase C-terminal domain-containing protein</fullName>
    </recommendedName>
</protein>
<dbReference type="RefSeq" id="WP_012036039.1">
    <property type="nucleotide sequence ID" value="NC_009464.1"/>
</dbReference>
<dbReference type="GO" id="GO:0016740">
    <property type="term" value="F:transferase activity"/>
    <property type="evidence" value="ECO:0007669"/>
    <property type="project" value="UniProtKB-ARBA"/>
</dbReference>
<dbReference type="PANTHER" id="PTHR12714:SF9">
    <property type="entry name" value="PROTEIN-S-ISOPRENYLCYSTEINE O-METHYLTRANSFERASE"/>
    <property type="match status" value="1"/>
</dbReference>
<evidence type="ECO:0000256" key="1">
    <source>
        <dbReference type="ARBA" id="ARBA00004127"/>
    </source>
</evidence>
<dbReference type="PANTHER" id="PTHR12714">
    <property type="entry name" value="PROTEIN-S ISOPRENYLCYSTEINE O-METHYLTRANSFERASE"/>
    <property type="match status" value="1"/>
</dbReference>
<sequence>MSAIGEAASEFGTWWAVLAWIVIFGIFILFMPFYKKSQIKPTGTYLAFIVAMAVEMFGVPFSMYIIGWLFGIWLPEGILWGHTLGQYIGLWGMYIGIIFMLLGIALVVLGWKQIHKDYWSKESGQGKLVTGGIYRFIRHPQYTGFFLITLGMICEWATIPLILLYGLLLFLYYGLARREEKELEQEFGNDYAEYRQKTKMFVPFVI</sequence>
<feature type="transmembrane region" description="Helical" evidence="5">
    <location>
        <begin position="45"/>
        <end position="71"/>
    </location>
</feature>
<dbReference type="Pfam" id="PF04191">
    <property type="entry name" value="PEMT"/>
    <property type="match status" value="1"/>
</dbReference>
<dbReference type="InterPro" id="IPR007318">
    <property type="entry name" value="Phopholipid_MeTrfase"/>
</dbReference>
<comment type="subcellular location">
    <subcellularLocation>
        <location evidence="1">Endomembrane system</location>
        <topology evidence="1">Multi-pass membrane protein</topology>
    </subcellularLocation>
</comment>
<feature type="transmembrane region" description="Helical" evidence="5">
    <location>
        <begin position="145"/>
        <end position="173"/>
    </location>
</feature>
<dbReference type="GO" id="GO:0012505">
    <property type="term" value="C:endomembrane system"/>
    <property type="evidence" value="ECO:0007669"/>
    <property type="project" value="UniProtKB-SubCell"/>
</dbReference>
<name>Q0W540_METAR</name>
<dbReference type="GeneID" id="5143600"/>
<feature type="transmembrane region" description="Helical" evidence="5">
    <location>
        <begin position="12"/>
        <end position="33"/>
    </location>
</feature>
<keyword evidence="7" id="KW-1185">Reference proteome</keyword>
<dbReference type="Gene3D" id="1.20.120.1630">
    <property type="match status" value="1"/>
</dbReference>
<feature type="transmembrane region" description="Helical" evidence="5">
    <location>
        <begin position="91"/>
        <end position="111"/>
    </location>
</feature>
<reference evidence="6 7" key="1">
    <citation type="journal article" date="2006" name="Science">
        <title>Genome of rice cluster I archaea -- the key methane producers in the rice rhizosphere.</title>
        <authorList>
            <person name="Erkel C."/>
            <person name="Kube M."/>
            <person name="Reinhardt R."/>
            <person name="Liesack W."/>
        </authorList>
    </citation>
    <scope>NUCLEOTIDE SEQUENCE [LARGE SCALE GENOMIC DNA]</scope>
    <source>
        <strain evidence="7">DSM 22066 / NBRC 105507 / MRE50</strain>
    </source>
</reference>
<dbReference type="AlphaFoldDB" id="Q0W540"/>
<dbReference type="KEGG" id="rci:RCIX1194"/>
<evidence type="ECO:0000256" key="2">
    <source>
        <dbReference type="ARBA" id="ARBA00022692"/>
    </source>
</evidence>
<dbReference type="OrthoDB" id="148346at2157"/>
<dbReference type="EMBL" id="AM114193">
    <property type="protein sequence ID" value="CAJ36503.1"/>
    <property type="molecule type" value="Genomic_DNA"/>
</dbReference>
<accession>Q0W540</accession>
<evidence type="ECO:0008006" key="8">
    <source>
        <dbReference type="Google" id="ProtNLM"/>
    </source>
</evidence>
<gene>
    <name evidence="6" type="ORF">RCIX1194</name>
</gene>
<dbReference type="STRING" id="351160.RCIX1194"/>
<evidence type="ECO:0000313" key="7">
    <source>
        <dbReference type="Proteomes" id="UP000000663"/>
    </source>
</evidence>
<proteinExistence type="predicted"/>
<keyword evidence="2 5" id="KW-0812">Transmembrane</keyword>
<keyword evidence="4 5" id="KW-0472">Membrane</keyword>
<evidence type="ECO:0000256" key="4">
    <source>
        <dbReference type="ARBA" id="ARBA00023136"/>
    </source>
</evidence>
<organism evidence="6 7">
    <name type="scientific">Methanocella arvoryzae (strain DSM 22066 / NBRC 105507 / MRE50)</name>
    <dbReference type="NCBI Taxonomy" id="351160"/>
    <lineage>
        <taxon>Archaea</taxon>
        <taxon>Methanobacteriati</taxon>
        <taxon>Methanobacteriota</taxon>
        <taxon>Stenosarchaea group</taxon>
        <taxon>Methanomicrobia</taxon>
        <taxon>Methanocellales</taxon>
        <taxon>Methanocellaceae</taxon>
        <taxon>Methanocella</taxon>
    </lineage>
</organism>
<evidence type="ECO:0000256" key="3">
    <source>
        <dbReference type="ARBA" id="ARBA00022989"/>
    </source>
</evidence>
<evidence type="ECO:0000256" key="5">
    <source>
        <dbReference type="SAM" id="Phobius"/>
    </source>
</evidence>